<protein>
    <submittedName>
        <fullName evidence="2">Uncharacterized protein</fullName>
    </submittedName>
</protein>
<dbReference type="Gene3D" id="3.80.10.10">
    <property type="entry name" value="Ribonuclease Inhibitor"/>
    <property type="match status" value="1"/>
</dbReference>
<organism evidence="2 3">
    <name type="scientific">Chaetoceros tenuissimus</name>
    <dbReference type="NCBI Taxonomy" id="426638"/>
    <lineage>
        <taxon>Eukaryota</taxon>
        <taxon>Sar</taxon>
        <taxon>Stramenopiles</taxon>
        <taxon>Ochrophyta</taxon>
        <taxon>Bacillariophyta</taxon>
        <taxon>Coscinodiscophyceae</taxon>
        <taxon>Chaetocerotophycidae</taxon>
        <taxon>Chaetocerotales</taxon>
        <taxon>Chaetocerotaceae</taxon>
        <taxon>Chaetoceros</taxon>
    </lineage>
</organism>
<feature type="region of interest" description="Disordered" evidence="1">
    <location>
        <begin position="18"/>
        <end position="59"/>
    </location>
</feature>
<comment type="caution">
    <text evidence="2">The sequence shown here is derived from an EMBL/GenBank/DDBJ whole genome shotgun (WGS) entry which is preliminary data.</text>
</comment>
<evidence type="ECO:0000313" key="2">
    <source>
        <dbReference type="EMBL" id="GFH44502.1"/>
    </source>
</evidence>
<evidence type="ECO:0000256" key="1">
    <source>
        <dbReference type="SAM" id="MobiDB-lite"/>
    </source>
</evidence>
<keyword evidence="3" id="KW-1185">Reference proteome</keyword>
<dbReference type="EMBL" id="BLLK01000020">
    <property type="protein sequence ID" value="GFH44502.1"/>
    <property type="molecule type" value="Genomic_DNA"/>
</dbReference>
<gene>
    <name evidence="2" type="ORF">CTEN210_00976</name>
</gene>
<dbReference type="AlphaFoldDB" id="A0AAD3CE93"/>
<dbReference type="InterPro" id="IPR032675">
    <property type="entry name" value="LRR_dom_sf"/>
</dbReference>
<proteinExistence type="predicted"/>
<reference evidence="2 3" key="1">
    <citation type="journal article" date="2021" name="Sci. Rep.">
        <title>The genome of the diatom Chaetoceros tenuissimus carries an ancient integrated fragment of an extant virus.</title>
        <authorList>
            <person name="Hongo Y."/>
            <person name="Kimura K."/>
            <person name="Takaki Y."/>
            <person name="Yoshida Y."/>
            <person name="Baba S."/>
            <person name="Kobayashi G."/>
            <person name="Nagasaki K."/>
            <person name="Hano T."/>
            <person name="Tomaru Y."/>
        </authorList>
    </citation>
    <scope>NUCLEOTIDE SEQUENCE [LARGE SCALE GENOMIC DNA]</scope>
    <source>
        <strain evidence="2 3">NIES-3715</strain>
    </source>
</reference>
<accession>A0AAD3CE93</accession>
<name>A0AAD3CE93_9STRA</name>
<evidence type="ECO:0000313" key="3">
    <source>
        <dbReference type="Proteomes" id="UP001054902"/>
    </source>
</evidence>
<sequence>MWQCCSSNDDVVVNTIEKEQTSDEDIVEERGGPKKNPNECSDVGERTPSTKELSTNDQNYNEKKFKEDFKELIYGYQDCVGGFVDMSRPRDASYASKTELQFSRRGKLKILKKKRLGNDVIGLFSYRKFSLSSNRTMPTEVRGITLRQLRAIIPLIKRRCKKENWTRPVYKDGVETDEVERVTLENATLYDINEYITKPFTKYSQKSFVETLPSTKGTQPPRWFVSHYWGETIVHTMECLEQMVEDFTRNFYYKEDDERGGGMTEDTPVWICAFANNQHDLKSEITSNPADSAFAKAMSIANFRVISILDVNNQVYSRLWCMYELYLTLILSKEQDMNGLLAIYTYHEHGVEEYLSPSYLSKTMQKSAVGLVDGQPTNISYGYYESLNHFPKERFFKSLSISIQDTKASRDDDRKHILNALVGRRGDDMELEPLKDHENYETINNAVRGAMTCLHFAASDDRKNGYWDEILHAMKHSLTQSSIEFHNYLDGFKAEDVVDLFHNLPIGLEQHRISNCPHGRVAMDAFLDWLENTLTNLKKLYIFGTCIGGEVGGKECGERLARFLARDVCKIDGLILHETDLVGSRNVDTWIECLEKNQSLKYVKFRGMVNFVKYVGESELPNTSINVPLGDDSGSGMASDRQKKHIIHMQSFQQY</sequence>
<feature type="compositionally biased region" description="Polar residues" evidence="1">
    <location>
        <begin position="50"/>
        <end position="59"/>
    </location>
</feature>
<dbReference type="Proteomes" id="UP001054902">
    <property type="component" value="Unassembled WGS sequence"/>
</dbReference>